<dbReference type="Proteomes" id="UP000691718">
    <property type="component" value="Unassembled WGS sequence"/>
</dbReference>
<dbReference type="AlphaFoldDB" id="A0A8S3Y191"/>
<feature type="region of interest" description="Disordered" evidence="1">
    <location>
        <begin position="106"/>
        <end position="131"/>
    </location>
</feature>
<sequence length="131" mass="15284">MYPVKDIRPRKAISQAAFKKDNYWMNQMDVATSSWYEWDTKIVNNYKEKPAQVLTNYEPFSKDLRDYLQTSTLHGLRYVGDKKLTWFESKDLNDLNLTFPSPSVDWTPEGGYPSDAPPNGFPWKPKGNKVK</sequence>
<proteinExistence type="predicted"/>
<dbReference type="EMBL" id="CAJQZP010001411">
    <property type="protein sequence ID" value="CAG5044316.1"/>
    <property type="molecule type" value="Genomic_DNA"/>
</dbReference>
<protein>
    <submittedName>
        <fullName evidence="2">(apollo) hypothetical protein</fullName>
    </submittedName>
</protein>
<gene>
    <name evidence="2" type="ORF">PAPOLLO_LOCUS22990</name>
</gene>
<name>A0A8S3Y191_PARAO</name>
<evidence type="ECO:0000313" key="2">
    <source>
        <dbReference type="EMBL" id="CAG5044316.1"/>
    </source>
</evidence>
<organism evidence="2 3">
    <name type="scientific">Parnassius apollo</name>
    <name type="common">Apollo butterfly</name>
    <name type="synonym">Papilio apollo</name>
    <dbReference type="NCBI Taxonomy" id="110799"/>
    <lineage>
        <taxon>Eukaryota</taxon>
        <taxon>Metazoa</taxon>
        <taxon>Ecdysozoa</taxon>
        <taxon>Arthropoda</taxon>
        <taxon>Hexapoda</taxon>
        <taxon>Insecta</taxon>
        <taxon>Pterygota</taxon>
        <taxon>Neoptera</taxon>
        <taxon>Endopterygota</taxon>
        <taxon>Lepidoptera</taxon>
        <taxon>Glossata</taxon>
        <taxon>Ditrysia</taxon>
        <taxon>Papilionoidea</taxon>
        <taxon>Papilionidae</taxon>
        <taxon>Parnassiinae</taxon>
        <taxon>Parnassini</taxon>
        <taxon>Parnassius</taxon>
        <taxon>Parnassius</taxon>
    </lineage>
</organism>
<keyword evidence="3" id="KW-1185">Reference proteome</keyword>
<evidence type="ECO:0000313" key="3">
    <source>
        <dbReference type="Proteomes" id="UP000691718"/>
    </source>
</evidence>
<evidence type="ECO:0000256" key="1">
    <source>
        <dbReference type="SAM" id="MobiDB-lite"/>
    </source>
</evidence>
<comment type="caution">
    <text evidence="2">The sequence shown here is derived from an EMBL/GenBank/DDBJ whole genome shotgun (WGS) entry which is preliminary data.</text>
</comment>
<accession>A0A8S3Y191</accession>
<reference evidence="2" key="1">
    <citation type="submission" date="2021-04" db="EMBL/GenBank/DDBJ databases">
        <authorList>
            <person name="Tunstrom K."/>
        </authorList>
    </citation>
    <scope>NUCLEOTIDE SEQUENCE</scope>
</reference>
<dbReference type="OrthoDB" id="6021021at2759"/>